<sequence length="387" mass="43629">MIMRDKGTVRLEAGTFNHEVINALWDQGYVTTTGACSCVGMAGPALGGGHGHLQGHHGLISDNLVSMRLVLANGTAITVDENTNVDLWWALRGAGHNFGVVTSFEMRIHPREGLERWYCRTYVFTHDKLERLFEELISFQEDSLPNTVVAGHFGGYAMDPTFSTTEAIISWVFVFSGSQNDAAPFLRPFDRLEPIATFDQSTMYPSLPDVLGSGLDSELCAASKAHIVSTTGLTAFNVTSQRQIYELYNKNVARHPSLRNARVLHEGYSTEAVRKVPAESSAYAFRDERLLMYFDAILEPGQEGLEEFTKQWAHETRDLWNKGQPERLSTTYVNYAFGDESVESLYGYEPWRLERLRALKAQYDPHNKFRYYNPIVSMTALNTKDEL</sequence>
<keyword evidence="3" id="KW-0274">FAD</keyword>
<evidence type="ECO:0000313" key="7">
    <source>
        <dbReference type="Proteomes" id="UP000094444"/>
    </source>
</evidence>
<dbReference type="AlphaFoldDB" id="A0A2P5HJJ2"/>
<evidence type="ECO:0000256" key="4">
    <source>
        <dbReference type="ARBA" id="ARBA00023002"/>
    </source>
</evidence>
<accession>A0A2P5HJJ2</accession>
<dbReference type="Gene3D" id="3.40.462.20">
    <property type="match status" value="1"/>
</dbReference>
<dbReference type="Pfam" id="PF01565">
    <property type="entry name" value="FAD_binding_4"/>
    <property type="match status" value="1"/>
</dbReference>
<proteinExistence type="inferred from homology"/>
<dbReference type="InterPro" id="IPR016166">
    <property type="entry name" value="FAD-bd_PCMH"/>
</dbReference>
<dbReference type="InterPro" id="IPR050416">
    <property type="entry name" value="FAD-linked_Oxidoreductase"/>
</dbReference>
<dbReference type="EMBL" id="MAVT02001646">
    <property type="protein sequence ID" value="POS70419.1"/>
    <property type="molecule type" value="Genomic_DNA"/>
</dbReference>
<dbReference type="InterPro" id="IPR012951">
    <property type="entry name" value="BBE"/>
</dbReference>
<organism evidence="6 7">
    <name type="scientific">Diaporthe helianthi</name>
    <dbReference type="NCBI Taxonomy" id="158607"/>
    <lineage>
        <taxon>Eukaryota</taxon>
        <taxon>Fungi</taxon>
        <taxon>Dikarya</taxon>
        <taxon>Ascomycota</taxon>
        <taxon>Pezizomycotina</taxon>
        <taxon>Sordariomycetes</taxon>
        <taxon>Sordariomycetidae</taxon>
        <taxon>Diaporthales</taxon>
        <taxon>Diaporthaceae</taxon>
        <taxon>Diaporthe</taxon>
    </lineage>
</organism>
<dbReference type="Gene3D" id="3.30.465.10">
    <property type="match status" value="1"/>
</dbReference>
<dbReference type="GO" id="GO:0016491">
    <property type="term" value="F:oxidoreductase activity"/>
    <property type="evidence" value="ECO:0007669"/>
    <property type="project" value="UniProtKB-KW"/>
</dbReference>
<dbReference type="Proteomes" id="UP000094444">
    <property type="component" value="Unassembled WGS sequence"/>
</dbReference>
<dbReference type="PANTHER" id="PTHR42973:SF8">
    <property type="entry name" value="FAD-BINDING PCMH-TYPE DOMAIN-CONTAINING PROTEIN"/>
    <property type="match status" value="1"/>
</dbReference>
<protein>
    <recommendedName>
        <fullName evidence="5">FAD-binding PCMH-type domain-containing protein</fullName>
    </recommendedName>
</protein>
<dbReference type="GO" id="GO:0071949">
    <property type="term" value="F:FAD binding"/>
    <property type="evidence" value="ECO:0007669"/>
    <property type="project" value="InterPro"/>
</dbReference>
<dbReference type="PROSITE" id="PS51387">
    <property type="entry name" value="FAD_PCMH"/>
    <property type="match status" value="1"/>
</dbReference>
<feature type="domain" description="FAD-binding PCMH-type" evidence="5">
    <location>
        <begin position="1"/>
        <end position="111"/>
    </location>
</feature>
<evidence type="ECO:0000256" key="3">
    <source>
        <dbReference type="ARBA" id="ARBA00022827"/>
    </source>
</evidence>
<dbReference type="InterPro" id="IPR036318">
    <property type="entry name" value="FAD-bd_PCMH-like_sf"/>
</dbReference>
<keyword evidence="2" id="KW-0285">Flavoprotein</keyword>
<name>A0A2P5HJJ2_DIAHE</name>
<evidence type="ECO:0000313" key="6">
    <source>
        <dbReference type="EMBL" id="POS70419.1"/>
    </source>
</evidence>
<comment type="caution">
    <text evidence="6">The sequence shown here is derived from an EMBL/GenBank/DDBJ whole genome shotgun (WGS) entry which is preliminary data.</text>
</comment>
<dbReference type="InterPro" id="IPR016169">
    <property type="entry name" value="FAD-bd_PCMH_sub2"/>
</dbReference>
<dbReference type="OrthoDB" id="9996127at2759"/>
<comment type="similarity">
    <text evidence="1">Belongs to the oxygen-dependent FAD-linked oxidoreductase family.</text>
</comment>
<gene>
    <name evidence="6" type="ORF">DHEL01_v211189</name>
</gene>
<keyword evidence="7" id="KW-1185">Reference proteome</keyword>
<dbReference type="InParanoid" id="A0A2P5HJJ2"/>
<keyword evidence="4" id="KW-0560">Oxidoreductase</keyword>
<reference evidence="6" key="1">
    <citation type="submission" date="2017-09" db="EMBL/GenBank/DDBJ databases">
        <title>Polyketide synthases of a Diaporthe helianthi virulent isolate.</title>
        <authorList>
            <person name="Baroncelli R."/>
        </authorList>
    </citation>
    <scope>NUCLEOTIDE SEQUENCE [LARGE SCALE GENOMIC DNA]</scope>
    <source>
        <strain evidence="6">7/96</strain>
    </source>
</reference>
<dbReference type="Pfam" id="PF08031">
    <property type="entry name" value="BBE"/>
    <property type="match status" value="1"/>
</dbReference>
<evidence type="ECO:0000256" key="1">
    <source>
        <dbReference type="ARBA" id="ARBA00005466"/>
    </source>
</evidence>
<dbReference type="InterPro" id="IPR006094">
    <property type="entry name" value="Oxid_FAD_bind_N"/>
</dbReference>
<dbReference type="STRING" id="158607.A0A2P5HJJ2"/>
<evidence type="ECO:0000259" key="5">
    <source>
        <dbReference type="PROSITE" id="PS51387"/>
    </source>
</evidence>
<dbReference type="SUPFAM" id="SSF56176">
    <property type="entry name" value="FAD-binding/transporter-associated domain-like"/>
    <property type="match status" value="1"/>
</dbReference>
<evidence type="ECO:0000256" key="2">
    <source>
        <dbReference type="ARBA" id="ARBA00022630"/>
    </source>
</evidence>
<dbReference type="PANTHER" id="PTHR42973">
    <property type="entry name" value="BINDING OXIDOREDUCTASE, PUTATIVE (AFU_ORTHOLOGUE AFUA_1G17690)-RELATED"/>
    <property type="match status" value="1"/>
</dbReference>